<name>B8DMI6_NITV9</name>
<dbReference type="HOGENOM" id="CLU_067292_0_0_7"/>
<dbReference type="InterPro" id="IPR029044">
    <property type="entry name" value="Nucleotide-diphossugar_trans"/>
</dbReference>
<protein>
    <submittedName>
        <fullName evidence="2">Glycosyl transferase family 2</fullName>
    </submittedName>
</protein>
<reference evidence="2" key="1">
    <citation type="submission" date="2008-10" db="EMBL/GenBank/DDBJ databases">
        <title>Complete sequence of Desulfovibrio vulgaris str. 'Miyazaki F'.</title>
        <authorList>
            <person name="Lucas S."/>
            <person name="Copeland A."/>
            <person name="Lapidus A."/>
            <person name="Glavina del Rio T."/>
            <person name="Dalin E."/>
            <person name="Tice H."/>
            <person name="Bruce D."/>
            <person name="Goodwin L."/>
            <person name="Pitluck S."/>
            <person name="Sims D."/>
            <person name="Brettin T."/>
            <person name="Detter J.C."/>
            <person name="Han C."/>
            <person name="Larimer F."/>
            <person name="Land M."/>
            <person name="Hauser L."/>
            <person name="Kyrpides N."/>
            <person name="Mikhailova N."/>
            <person name="Hazen T.C."/>
            <person name="Richardson P."/>
        </authorList>
    </citation>
    <scope>NUCLEOTIDE SEQUENCE</scope>
    <source>
        <strain evidence="2">Miyazaki F</strain>
    </source>
</reference>
<organism evidence="2">
    <name type="scientific">Nitratidesulfovibrio vulgaris (strain DSM 19637 / Miyazaki F)</name>
    <name type="common">Desulfovibrio vulgaris</name>
    <dbReference type="NCBI Taxonomy" id="883"/>
    <lineage>
        <taxon>Bacteria</taxon>
        <taxon>Pseudomonadati</taxon>
        <taxon>Thermodesulfobacteriota</taxon>
        <taxon>Desulfovibrionia</taxon>
        <taxon>Desulfovibrionales</taxon>
        <taxon>Desulfovibrionaceae</taxon>
        <taxon>Nitratidesulfovibrio</taxon>
    </lineage>
</organism>
<proteinExistence type="predicted"/>
<evidence type="ECO:0000313" key="2">
    <source>
        <dbReference type="EMBL" id="ACL08830.1"/>
    </source>
</evidence>
<accession>B8DMI6</accession>
<dbReference type="GO" id="GO:0016740">
    <property type="term" value="F:transferase activity"/>
    <property type="evidence" value="ECO:0007669"/>
    <property type="project" value="UniProtKB-KW"/>
</dbReference>
<keyword evidence="2" id="KW-0808">Transferase</keyword>
<dbReference type="Gene3D" id="3.90.550.10">
    <property type="entry name" value="Spore Coat Polysaccharide Biosynthesis Protein SpsA, Chain A"/>
    <property type="match status" value="1"/>
</dbReference>
<feature type="domain" description="Glycosyltransferase 2-like" evidence="1">
    <location>
        <begin position="36"/>
        <end position="152"/>
    </location>
</feature>
<evidence type="ECO:0000259" key="1">
    <source>
        <dbReference type="Pfam" id="PF00535"/>
    </source>
</evidence>
<dbReference type="CAZy" id="GT2">
    <property type="family name" value="Glycosyltransferase Family 2"/>
</dbReference>
<dbReference type="InterPro" id="IPR001173">
    <property type="entry name" value="Glyco_trans_2-like"/>
</dbReference>
<gene>
    <name evidence="2" type="ordered locus">DvMF_1887</name>
</gene>
<dbReference type="AlphaFoldDB" id="B8DMI6"/>
<dbReference type="PANTHER" id="PTHR43179">
    <property type="entry name" value="RHAMNOSYLTRANSFERASE WBBL"/>
    <property type="match status" value="1"/>
</dbReference>
<dbReference type="EMBL" id="CP001197">
    <property type="protein sequence ID" value="ACL08830.1"/>
    <property type="molecule type" value="Genomic_DNA"/>
</dbReference>
<dbReference type="SUPFAM" id="SSF53448">
    <property type="entry name" value="Nucleotide-diphospho-sugar transferases"/>
    <property type="match status" value="1"/>
</dbReference>
<dbReference type="STRING" id="883.DvMF_1887"/>
<dbReference type="PANTHER" id="PTHR43179:SF7">
    <property type="entry name" value="RHAMNOSYLTRANSFERASE WBBL"/>
    <property type="match status" value="1"/>
</dbReference>
<dbReference type="eggNOG" id="COG1216">
    <property type="taxonomic scope" value="Bacteria"/>
</dbReference>
<dbReference type="KEGG" id="dvm:DvMF_1887"/>
<sequence>MYPVPAPLGALAGHPGQRHRGRLPHGAAMDSPVVNVTIPTFNRLELTKRCIFSLKRHVHVPSKLTVVDNCSTDGTREFLVKLHEHGVIDHLYLLRKNMGVSCASNFGFDVCPTPLYMKLDNDIEVTGPRWILDILDLWSANPEVAFLGPRLGTPQAALYEVTLRSGQTITATTRSLTGSATAISRDVFNVLGYWNEDYGLYGEEDADYSHRAKLARYLLICYPSEGRILDLGTPPSTRADYNSYKRAQRRKNLVPRTGINRFALYCYLYEHGILELYCPRRYLPAIHGHDVDFSINPDFMLRKKVVTACARAIGALPVAMFASAMGSGDFVAELAATAAAVRQRHQPQATDQA</sequence>
<dbReference type="Pfam" id="PF00535">
    <property type="entry name" value="Glycos_transf_2"/>
    <property type="match status" value="1"/>
</dbReference>